<sequence length="120" mass="13226">MSRLLPVALVFGAVSAIHAQEVQHDMAQTAPSEASVEAPAEMLIVIPAHDASEMVGDEAAVFPEPLEDARHVEVRRALLNDDELNSGVLERRRLTAEERSAFRLELLRAVRSAYPDDTLR</sequence>
<feature type="chain" id="PRO_5047526575" evidence="1">
    <location>
        <begin position="20"/>
        <end position="120"/>
    </location>
</feature>
<name>A0ABR9B802_9RHOO</name>
<dbReference type="RefSeq" id="WP_187717258.1">
    <property type="nucleotide sequence ID" value="NZ_JACTAH010000001.1"/>
</dbReference>
<comment type="caution">
    <text evidence="2">The sequence shown here is derived from an EMBL/GenBank/DDBJ whole genome shotgun (WGS) entry which is preliminary data.</text>
</comment>
<feature type="signal peptide" evidence="1">
    <location>
        <begin position="1"/>
        <end position="19"/>
    </location>
</feature>
<dbReference type="Proteomes" id="UP000603602">
    <property type="component" value="Unassembled WGS sequence"/>
</dbReference>
<proteinExistence type="predicted"/>
<evidence type="ECO:0000256" key="1">
    <source>
        <dbReference type="SAM" id="SignalP"/>
    </source>
</evidence>
<keyword evidence="3" id="KW-1185">Reference proteome</keyword>
<evidence type="ECO:0000313" key="2">
    <source>
        <dbReference type="EMBL" id="MBD8502479.1"/>
    </source>
</evidence>
<protein>
    <submittedName>
        <fullName evidence="2">Uncharacterized protein</fullName>
    </submittedName>
</protein>
<organism evidence="2 3">
    <name type="scientific">Thauera sedimentorum</name>
    <dbReference type="NCBI Taxonomy" id="2767595"/>
    <lineage>
        <taxon>Bacteria</taxon>
        <taxon>Pseudomonadati</taxon>
        <taxon>Pseudomonadota</taxon>
        <taxon>Betaproteobacteria</taxon>
        <taxon>Rhodocyclales</taxon>
        <taxon>Zoogloeaceae</taxon>
        <taxon>Thauera</taxon>
    </lineage>
</organism>
<dbReference type="EMBL" id="JACYTO010000001">
    <property type="protein sequence ID" value="MBD8502479.1"/>
    <property type="molecule type" value="Genomic_DNA"/>
</dbReference>
<keyword evidence="1" id="KW-0732">Signal</keyword>
<gene>
    <name evidence="2" type="ORF">IFO67_06245</name>
</gene>
<evidence type="ECO:0000313" key="3">
    <source>
        <dbReference type="Proteomes" id="UP000603602"/>
    </source>
</evidence>
<reference evidence="3" key="1">
    <citation type="submission" date="2023-07" db="EMBL/GenBank/DDBJ databases">
        <title>Thauera sp. CAU 1555 isolated from sand of Yaerae Beach.</title>
        <authorList>
            <person name="Kim W."/>
        </authorList>
    </citation>
    <scope>NUCLEOTIDE SEQUENCE [LARGE SCALE GENOMIC DNA]</scope>
    <source>
        <strain evidence="3">CAU 1555</strain>
    </source>
</reference>
<accession>A0ABR9B802</accession>